<evidence type="ECO:0000313" key="3">
    <source>
        <dbReference type="Proteomes" id="UP000827092"/>
    </source>
</evidence>
<sequence length="341" mass="38855">MASLECEYTDNKGHKSRKQKKLKEGAETNRYEEAEKPITVKDLQDTLPSPLIQDPESVDIEIAEEENSSQNAVTDETDINQETGETSEVQNLKETLPSHVNQEIESECTDIEVPQISVTDDADVNQNLEAPKPLVEQDIKENILQLRIANRTEPNCEYIDIDESNNHSQIAMAAEANLVRKREVVKPTTERVVKEALPGRAKRESLEYTDIERPKNRTRNTVTAEEDLNRYKDPKTTIEHDEKESHVKEDEQEEFFDVQGFEFYEPNAGKSSIHLNRFQEAKKSPTLQVVTENVPNRFLKEGNRAKSSAESKPDQSSMPGKSNTHKFVQDSVPMFLSIEKD</sequence>
<feature type="compositionally biased region" description="Basic and acidic residues" evidence="1">
    <location>
        <begin position="22"/>
        <end position="44"/>
    </location>
</feature>
<feature type="compositionally biased region" description="Polar residues" evidence="1">
    <location>
        <begin position="68"/>
        <end position="92"/>
    </location>
</feature>
<feature type="compositionally biased region" description="Basic and acidic residues" evidence="1">
    <location>
        <begin position="298"/>
        <end position="313"/>
    </location>
</feature>
<evidence type="ECO:0000256" key="1">
    <source>
        <dbReference type="SAM" id="MobiDB-lite"/>
    </source>
</evidence>
<reference evidence="2 3" key="1">
    <citation type="journal article" date="2022" name="Nat. Ecol. Evol.">
        <title>A masculinizing supergene underlies an exaggerated male reproductive morph in a spider.</title>
        <authorList>
            <person name="Hendrickx F."/>
            <person name="De Corte Z."/>
            <person name="Sonet G."/>
            <person name="Van Belleghem S.M."/>
            <person name="Kostlbacher S."/>
            <person name="Vangestel C."/>
        </authorList>
    </citation>
    <scope>NUCLEOTIDE SEQUENCE [LARGE SCALE GENOMIC DNA]</scope>
    <source>
        <strain evidence="2">W744_W776</strain>
    </source>
</reference>
<proteinExistence type="predicted"/>
<gene>
    <name evidence="2" type="ORF">JTE90_008567</name>
</gene>
<dbReference type="Proteomes" id="UP000827092">
    <property type="component" value="Unassembled WGS sequence"/>
</dbReference>
<protein>
    <submittedName>
        <fullName evidence="2">Uncharacterized protein</fullName>
    </submittedName>
</protein>
<keyword evidence="3" id="KW-1185">Reference proteome</keyword>
<name>A0AAV6TSA8_9ARAC</name>
<feature type="region of interest" description="Disordered" evidence="1">
    <location>
        <begin position="1"/>
        <end position="52"/>
    </location>
</feature>
<accession>A0AAV6TSA8</accession>
<dbReference type="EMBL" id="JAFNEN010001144">
    <property type="protein sequence ID" value="KAG8174772.1"/>
    <property type="molecule type" value="Genomic_DNA"/>
</dbReference>
<comment type="caution">
    <text evidence="2">The sequence shown here is derived from an EMBL/GenBank/DDBJ whole genome shotgun (WGS) entry which is preliminary data.</text>
</comment>
<evidence type="ECO:0000313" key="2">
    <source>
        <dbReference type="EMBL" id="KAG8174772.1"/>
    </source>
</evidence>
<feature type="compositionally biased region" description="Polar residues" evidence="1">
    <location>
        <begin position="314"/>
        <end position="326"/>
    </location>
</feature>
<feature type="region of interest" description="Disordered" evidence="1">
    <location>
        <begin position="295"/>
        <end position="341"/>
    </location>
</feature>
<feature type="region of interest" description="Disordered" evidence="1">
    <location>
        <begin position="65"/>
        <end position="92"/>
    </location>
</feature>
<organism evidence="2 3">
    <name type="scientific">Oedothorax gibbosus</name>
    <dbReference type="NCBI Taxonomy" id="931172"/>
    <lineage>
        <taxon>Eukaryota</taxon>
        <taxon>Metazoa</taxon>
        <taxon>Ecdysozoa</taxon>
        <taxon>Arthropoda</taxon>
        <taxon>Chelicerata</taxon>
        <taxon>Arachnida</taxon>
        <taxon>Araneae</taxon>
        <taxon>Araneomorphae</taxon>
        <taxon>Entelegynae</taxon>
        <taxon>Araneoidea</taxon>
        <taxon>Linyphiidae</taxon>
        <taxon>Erigoninae</taxon>
        <taxon>Oedothorax</taxon>
    </lineage>
</organism>
<dbReference type="AlphaFoldDB" id="A0AAV6TSA8"/>